<name>A0ABX4UUH4_9ACTO</name>
<dbReference type="Proteomes" id="UP000243201">
    <property type="component" value="Unassembled WGS sequence"/>
</dbReference>
<comment type="caution">
    <text evidence="1">The sequence shown here is derived from an EMBL/GenBank/DDBJ whole genome shotgun (WGS) entry which is preliminary data.</text>
</comment>
<evidence type="ECO:0000313" key="2">
    <source>
        <dbReference type="Proteomes" id="UP000243201"/>
    </source>
</evidence>
<gene>
    <name evidence="1" type="ORF">CJ240_03855</name>
</gene>
<accession>A0ABX4UUH4</accession>
<organism evidence="1 2">
    <name type="scientific">Varibaculum cambriense</name>
    <dbReference type="NCBI Taxonomy" id="184870"/>
    <lineage>
        <taxon>Bacteria</taxon>
        <taxon>Bacillati</taxon>
        <taxon>Actinomycetota</taxon>
        <taxon>Actinomycetes</taxon>
        <taxon>Actinomycetales</taxon>
        <taxon>Actinomycetaceae</taxon>
        <taxon>Varibaculum</taxon>
    </lineage>
</organism>
<dbReference type="RefSeq" id="WP_102184092.1">
    <property type="nucleotide sequence ID" value="NZ_JASOZV010000035.1"/>
</dbReference>
<reference evidence="1 2" key="1">
    <citation type="submission" date="2017-09" db="EMBL/GenBank/DDBJ databases">
        <title>Bacterial strain isolated from the female urinary microbiota.</title>
        <authorList>
            <person name="Thomas-White K."/>
            <person name="Kumar N."/>
            <person name="Forster S."/>
            <person name="Putonti C."/>
            <person name="Lawley T."/>
            <person name="Wolfe A.J."/>
        </authorList>
    </citation>
    <scope>NUCLEOTIDE SEQUENCE [LARGE SCALE GENOMIC DNA]</scope>
    <source>
        <strain evidence="1 2">UMB0744</strain>
    </source>
</reference>
<keyword evidence="2" id="KW-1185">Reference proteome</keyword>
<protein>
    <submittedName>
        <fullName evidence="1">Uncharacterized protein</fullName>
    </submittedName>
</protein>
<sequence length="85" mass="9409">MGLGNWLRPKPSDVKNHQMNSSYPFIFEPTSSGLPVTERSAMQRTLIYRVILQGILGSQIYYECCGKVEGAEGGNKVSHHVLEGV</sequence>
<proteinExistence type="predicted"/>
<evidence type="ECO:0000313" key="1">
    <source>
        <dbReference type="EMBL" id="PMB90852.1"/>
    </source>
</evidence>
<dbReference type="EMBL" id="PNGC01000001">
    <property type="protein sequence ID" value="PMB90852.1"/>
    <property type="molecule type" value="Genomic_DNA"/>
</dbReference>